<feature type="chain" id="PRO_5046555895" description="Outer membrane protein beta-barrel domain-containing protein" evidence="1">
    <location>
        <begin position="22"/>
        <end position="221"/>
    </location>
</feature>
<gene>
    <name evidence="2" type="ORF">ACFONP_07065</name>
</gene>
<evidence type="ECO:0008006" key="4">
    <source>
        <dbReference type="Google" id="ProtNLM"/>
    </source>
</evidence>
<accession>A0ABV7MAJ7</accession>
<protein>
    <recommendedName>
        <fullName evidence="4">Outer membrane protein beta-barrel domain-containing protein</fullName>
    </recommendedName>
</protein>
<keyword evidence="1" id="KW-0732">Signal</keyword>
<dbReference type="Gene3D" id="2.40.160.170">
    <property type="match status" value="1"/>
</dbReference>
<organism evidence="2 3">
    <name type="scientific">Parvularcula lutaonensis</name>
    <dbReference type="NCBI Taxonomy" id="491923"/>
    <lineage>
        <taxon>Bacteria</taxon>
        <taxon>Pseudomonadati</taxon>
        <taxon>Pseudomonadota</taxon>
        <taxon>Alphaproteobacteria</taxon>
        <taxon>Parvularculales</taxon>
        <taxon>Parvularculaceae</taxon>
        <taxon>Parvularcula</taxon>
    </lineage>
</organism>
<keyword evidence="3" id="KW-1185">Reference proteome</keyword>
<dbReference type="RefSeq" id="WP_189570788.1">
    <property type="nucleotide sequence ID" value="NZ_BMXU01000001.1"/>
</dbReference>
<evidence type="ECO:0000256" key="1">
    <source>
        <dbReference type="SAM" id="SignalP"/>
    </source>
</evidence>
<comment type="caution">
    <text evidence="2">The sequence shown here is derived from an EMBL/GenBank/DDBJ whole genome shotgun (WGS) entry which is preliminary data.</text>
</comment>
<dbReference type="EMBL" id="JBHRVA010000002">
    <property type="protein sequence ID" value="MFC3302489.1"/>
    <property type="molecule type" value="Genomic_DNA"/>
</dbReference>
<sequence length="221" mass="23277">MKRLLLTAAASVAALSSSALAGIGADVSVGTPGVSGNVHYQVTPFVTLRGGANFFEFEMEDMEFDGISYDVDFGFTQLGGYVDLHPMMNGFTVTGGMLFGERQIELSATPVDPVEIGGQTFSASDVGSLVGSANFGDTSYYAGVGWDSTTHGLMPVSFVIRAGVLMTDSPEISLVNVGGSTDPIIQSQIDAEIATEINQLQSDFEDFEFYPMVSIGIGFGF</sequence>
<proteinExistence type="predicted"/>
<dbReference type="Proteomes" id="UP001595607">
    <property type="component" value="Unassembled WGS sequence"/>
</dbReference>
<reference evidence="3" key="1">
    <citation type="journal article" date="2019" name="Int. J. Syst. Evol. Microbiol.">
        <title>The Global Catalogue of Microorganisms (GCM) 10K type strain sequencing project: providing services to taxonomists for standard genome sequencing and annotation.</title>
        <authorList>
            <consortium name="The Broad Institute Genomics Platform"/>
            <consortium name="The Broad Institute Genome Sequencing Center for Infectious Disease"/>
            <person name="Wu L."/>
            <person name="Ma J."/>
        </authorList>
    </citation>
    <scope>NUCLEOTIDE SEQUENCE [LARGE SCALE GENOMIC DNA]</scope>
    <source>
        <strain evidence="3">KCTC 22245</strain>
    </source>
</reference>
<evidence type="ECO:0000313" key="3">
    <source>
        <dbReference type="Proteomes" id="UP001595607"/>
    </source>
</evidence>
<name>A0ABV7MAJ7_9PROT</name>
<evidence type="ECO:0000313" key="2">
    <source>
        <dbReference type="EMBL" id="MFC3302489.1"/>
    </source>
</evidence>
<feature type="signal peptide" evidence="1">
    <location>
        <begin position="1"/>
        <end position="21"/>
    </location>
</feature>